<feature type="region of interest" description="Disordered" evidence="1">
    <location>
        <begin position="1"/>
        <end position="32"/>
    </location>
</feature>
<dbReference type="EMBL" id="CP158300">
    <property type="protein sequence ID" value="XBV87443.1"/>
    <property type="molecule type" value="Genomic_DNA"/>
</dbReference>
<dbReference type="AlphaFoldDB" id="A0AAU7UFS0"/>
<geneLocation type="plasmid" evidence="2">
    <name>pDson02</name>
</geneLocation>
<gene>
    <name evidence="2" type="ORF">ABOD76_20560</name>
</gene>
<reference evidence="2" key="1">
    <citation type="submission" date="2024-06" db="EMBL/GenBank/DDBJ databases">
        <title>Draft Genome Sequence of Deinococcus sonorensis Type Strain KR-87, a Biofilm Producing Representative of the Genus Deinococcus.</title>
        <authorList>
            <person name="Boren L.S."/>
            <person name="Grosso R.A."/>
            <person name="Hugenberg-Cox A.N."/>
            <person name="Hill J.T.E."/>
            <person name="Albert C.M."/>
            <person name="Tuohy J.M."/>
        </authorList>
    </citation>
    <scope>NUCLEOTIDE SEQUENCE</scope>
    <source>
        <strain evidence="2">KR-87</strain>
        <plasmid evidence="2">pDson02</plasmid>
    </source>
</reference>
<evidence type="ECO:0000256" key="1">
    <source>
        <dbReference type="SAM" id="MobiDB-lite"/>
    </source>
</evidence>
<keyword evidence="2" id="KW-0614">Plasmid</keyword>
<accession>A0AAU7UFS0</accession>
<name>A0AAU7UFS0_9DEIO</name>
<protein>
    <submittedName>
        <fullName evidence="2">Uncharacterized protein</fullName>
    </submittedName>
</protein>
<dbReference type="RefSeq" id="WP_350245591.1">
    <property type="nucleotide sequence ID" value="NZ_CP158300.1"/>
</dbReference>
<proteinExistence type="predicted"/>
<sequence>MTGQDGEGLAARPAEQPDGHHDVPFAHEQRPEWDHAINAMPWQQPAAGFKLYVKSFDCPRCGDRTQVEYYLPEHPAAAFTVQVQTVPGPQVIAGDVVLIRDCACESTHSPGTKGCGARFHVRPPRGAGS</sequence>
<evidence type="ECO:0000313" key="2">
    <source>
        <dbReference type="EMBL" id="XBV87443.1"/>
    </source>
</evidence>
<feature type="compositionally biased region" description="Basic and acidic residues" evidence="1">
    <location>
        <begin position="15"/>
        <end position="32"/>
    </location>
</feature>
<dbReference type="KEGG" id="dsc:ABOD76_20560"/>
<organism evidence="2">
    <name type="scientific">Deinococcus sonorensis KR-87</name>
    <dbReference type="NCBI Taxonomy" id="694439"/>
    <lineage>
        <taxon>Bacteria</taxon>
        <taxon>Thermotogati</taxon>
        <taxon>Deinococcota</taxon>
        <taxon>Deinococci</taxon>
        <taxon>Deinococcales</taxon>
        <taxon>Deinococcaceae</taxon>
        <taxon>Deinococcus</taxon>
    </lineage>
</organism>